<comment type="caution">
    <text evidence="2">The sequence shown here is derived from an EMBL/GenBank/DDBJ whole genome shotgun (WGS) entry which is preliminary data.</text>
</comment>
<accession>A0A3E0UBJ8</accession>
<dbReference type="Proteomes" id="UP000256999">
    <property type="component" value="Unassembled WGS sequence"/>
</dbReference>
<dbReference type="EMBL" id="QUOV01000001">
    <property type="protein sequence ID" value="REL34381.1"/>
    <property type="molecule type" value="Genomic_DNA"/>
</dbReference>
<sequence length="245" mass="27968">MKHLFFILLIIASTFAHATASQVEVVSEHWPPFIVHQKGLAHQSTHKVTGQVTRNVREILHLAELDYSLTIYPWARSYHLATNKPNVLIYSIFKNEQRAPKFHWFCPIYRSTPIKAYKLATNDADVHSLEALKSAVVGVMRGDNSYKYLLDKGFEEDTHLDVSANEEINLLKLITGKIDVVIQSEQALRYRLKQLNASHLTIVEGLTLHPIKQTEHCMALSQGTDEKIIDKIDKAFKQWLVAQNS</sequence>
<feature type="chain" id="PRO_5017558261" evidence="1">
    <location>
        <begin position="19"/>
        <end position="245"/>
    </location>
</feature>
<evidence type="ECO:0000256" key="1">
    <source>
        <dbReference type="SAM" id="SignalP"/>
    </source>
</evidence>
<dbReference type="PANTHER" id="PTHR38834">
    <property type="entry name" value="PERIPLASMIC SUBSTRATE BINDING PROTEIN FAMILY 3"/>
    <property type="match status" value="1"/>
</dbReference>
<dbReference type="PANTHER" id="PTHR38834:SF3">
    <property type="entry name" value="SOLUTE-BINDING PROTEIN FAMILY 3_N-TERMINAL DOMAIN-CONTAINING PROTEIN"/>
    <property type="match status" value="1"/>
</dbReference>
<dbReference type="Gene3D" id="3.40.190.10">
    <property type="entry name" value="Periplasmic binding protein-like II"/>
    <property type="match status" value="2"/>
</dbReference>
<keyword evidence="1" id="KW-0732">Signal</keyword>
<name>A0A3E0UBJ8_9GAMM</name>
<dbReference type="RefSeq" id="WP_115999058.1">
    <property type="nucleotide sequence ID" value="NZ_QUOV01000001.1"/>
</dbReference>
<dbReference type="OrthoDB" id="8587856at2"/>
<reference evidence="2 3" key="1">
    <citation type="submission" date="2018-08" db="EMBL/GenBank/DDBJ databases">
        <title>Thalassotalea euphylliae genome.</title>
        <authorList>
            <person name="Summers S."/>
            <person name="Rice S.A."/>
            <person name="Freckelton M.L."/>
            <person name="Nedved B.T."/>
            <person name="Hadfield M.G."/>
        </authorList>
    </citation>
    <scope>NUCLEOTIDE SEQUENCE [LARGE SCALE GENOMIC DNA]</scope>
    <source>
        <strain evidence="2 3">H2</strain>
    </source>
</reference>
<evidence type="ECO:0000313" key="3">
    <source>
        <dbReference type="Proteomes" id="UP000256999"/>
    </source>
</evidence>
<proteinExistence type="predicted"/>
<gene>
    <name evidence="2" type="ORF">DXX92_02890</name>
</gene>
<evidence type="ECO:0000313" key="2">
    <source>
        <dbReference type="EMBL" id="REL34381.1"/>
    </source>
</evidence>
<organism evidence="2 3">
    <name type="scientific">Thalassotalea euphylliae</name>
    <dbReference type="NCBI Taxonomy" id="1655234"/>
    <lineage>
        <taxon>Bacteria</taxon>
        <taxon>Pseudomonadati</taxon>
        <taxon>Pseudomonadota</taxon>
        <taxon>Gammaproteobacteria</taxon>
        <taxon>Alteromonadales</taxon>
        <taxon>Colwelliaceae</taxon>
        <taxon>Thalassotalea</taxon>
    </lineage>
</organism>
<dbReference type="AlphaFoldDB" id="A0A3E0UBJ8"/>
<dbReference type="SUPFAM" id="SSF53850">
    <property type="entry name" value="Periplasmic binding protein-like II"/>
    <property type="match status" value="1"/>
</dbReference>
<feature type="signal peptide" evidence="1">
    <location>
        <begin position="1"/>
        <end position="18"/>
    </location>
</feature>
<protein>
    <submittedName>
        <fullName evidence="2">Uncharacterized protein</fullName>
    </submittedName>
</protein>